<name>I3SWQ5_LOTJA</name>
<accession>I3SWQ5</accession>
<organism evidence="1">
    <name type="scientific">Lotus japonicus</name>
    <name type="common">Lotus corniculatus var. japonicus</name>
    <dbReference type="NCBI Taxonomy" id="34305"/>
    <lineage>
        <taxon>Eukaryota</taxon>
        <taxon>Viridiplantae</taxon>
        <taxon>Streptophyta</taxon>
        <taxon>Embryophyta</taxon>
        <taxon>Tracheophyta</taxon>
        <taxon>Spermatophyta</taxon>
        <taxon>Magnoliopsida</taxon>
        <taxon>eudicotyledons</taxon>
        <taxon>Gunneridae</taxon>
        <taxon>Pentapetalae</taxon>
        <taxon>rosids</taxon>
        <taxon>fabids</taxon>
        <taxon>Fabales</taxon>
        <taxon>Fabaceae</taxon>
        <taxon>Papilionoideae</taxon>
        <taxon>50 kb inversion clade</taxon>
        <taxon>NPAAA clade</taxon>
        <taxon>Hologalegina</taxon>
        <taxon>robinioid clade</taxon>
        <taxon>Loteae</taxon>
        <taxon>Lotus</taxon>
    </lineage>
</organism>
<proteinExistence type="evidence at transcript level"/>
<protein>
    <submittedName>
        <fullName evidence="1">Uncharacterized protein</fullName>
    </submittedName>
</protein>
<evidence type="ECO:0000313" key="1">
    <source>
        <dbReference type="EMBL" id="AFK44697.1"/>
    </source>
</evidence>
<sequence>MHRLLLELMMYTRVPR</sequence>
<dbReference type="EMBL" id="BT144903">
    <property type="protein sequence ID" value="AFK44697.1"/>
    <property type="molecule type" value="mRNA"/>
</dbReference>
<dbReference type="AlphaFoldDB" id="I3SWQ5"/>
<reference evidence="1" key="1">
    <citation type="submission" date="2012-05" db="EMBL/GenBank/DDBJ databases">
        <authorList>
            <person name="Krishnakumar V."/>
            <person name="Cheung F."/>
            <person name="Xiao Y."/>
            <person name="Chan A."/>
            <person name="Moskal W.A."/>
            <person name="Town C.D."/>
        </authorList>
    </citation>
    <scope>NUCLEOTIDE SEQUENCE</scope>
</reference>